<dbReference type="InterPro" id="IPR029009">
    <property type="entry name" value="ASB_dom_sf"/>
</dbReference>
<dbReference type="AlphaFoldDB" id="A0A561BM29"/>
<dbReference type="InterPro" id="IPR005130">
    <property type="entry name" value="Ser_deHydtase-like_asu"/>
</dbReference>
<dbReference type="FunFam" id="3.30.1330.90:FF:000001">
    <property type="entry name" value="L-serine ammonia-lyase 1"/>
    <property type="match status" value="1"/>
</dbReference>
<evidence type="ECO:0000256" key="12">
    <source>
        <dbReference type="ARBA" id="ARBA00049406"/>
    </source>
</evidence>
<feature type="domain" description="Serine dehydratase beta chain" evidence="15">
    <location>
        <begin position="4"/>
        <end position="157"/>
    </location>
</feature>
<evidence type="ECO:0000256" key="4">
    <source>
        <dbReference type="ARBA" id="ARBA00012093"/>
    </source>
</evidence>
<dbReference type="InterPro" id="IPR005131">
    <property type="entry name" value="Ser_deHydtase_bsu"/>
</dbReference>
<keyword evidence="6 13" id="KW-0312">Gluconeogenesis</keyword>
<dbReference type="SUPFAM" id="SSF143548">
    <property type="entry name" value="Serine metabolism enzymes domain"/>
    <property type="match status" value="1"/>
</dbReference>
<evidence type="ECO:0000256" key="13">
    <source>
        <dbReference type="RuleBase" id="RU366059"/>
    </source>
</evidence>
<keyword evidence="17" id="KW-1185">Reference proteome</keyword>
<dbReference type="Pfam" id="PF03315">
    <property type="entry name" value="SDH_beta"/>
    <property type="match status" value="1"/>
</dbReference>
<keyword evidence="8 13" id="KW-0479">Metal-binding</keyword>
<evidence type="ECO:0000256" key="10">
    <source>
        <dbReference type="ARBA" id="ARBA00023014"/>
    </source>
</evidence>
<proteinExistence type="inferred from homology"/>
<sequence>MAISVFDLFSIGIGPSSSHTVGPMRAARTFALGLADDGLLTRTTAVESQLFGSLGATGHGHGSDKAVLLGLEGEDPETVDTRSVNGRVEVIRSHGRLRLAGTHEVAFDENSQLVMHRRKALPYHPNGMRFLARDAGGEVLRERTYYSVGGGFVVDETAAAGDRIVPDRTPLKYPFRSGAELLDRCRESHLPISEVMLANELAWRTEPEIRAGLLHIWQVMQDCVQEGCETEGVLPGGLKVPRRAYALHQKLSRDPWSMDPLKVMDWVNLFALAVNEQNASGGRIVTAPTNGAAGIIPAVLHYYRRFVPGSTEEGVIRFLLAAAAIGVLYKENASISGAEVGCQGEVGSACSMAAAGLCEVLGGTPEQVENAAEIAMEHNLGLTCDPVGGLVQIPCIERNAMASVKAINAARMAMHGDGVHVVTLDKVIKTMRETGADMKIKYKETSRGGLAVNVIEC</sequence>
<gene>
    <name evidence="16" type="ORF">FB561_1010</name>
</gene>
<evidence type="ECO:0000256" key="6">
    <source>
        <dbReference type="ARBA" id="ARBA00022432"/>
    </source>
</evidence>
<organism evidence="16 17">
    <name type="scientific">Kribbella amoyensis</name>
    <dbReference type="NCBI Taxonomy" id="996641"/>
    <lineage>
        <taxon>Bacteria</taxon>
        <taxon>Bacillati</taxon>
        <taxon>Actinomycetota</taxon>
        <taxon>Actinomycetes</taxon>
        <taxon>Propionibacteriales</taxon>
        <taxon>Kribbellaceae</taxon>
        <taxon>Kribbella</taxon>
    </lineage>
</organism>
<evidence type="ECO:0000256" key="2">
    <source>
        <dbReference type="ARBA" id="ARBA00004742"/>
    </source>
</evidence>
<comment type="pathway">
    <text evidence="2">Carbohydrate biosynthesis; gluconeogenesis.</text>
</comment>
<dbReference type="PANTHER" id="PTHR30182">
    <property type="entry name" value="L-SERINE DEHYDRATASE"/>
    <property type="match status" value="1"/>
</dbReference>
<evidence type="ECO:0000259" key="15">
    <source>
        <dbReference type="Pfam" id="PF03315"/>
    </source>
</evidence>
<comment type="catalytic activity">
    <reaction evidence="12 13">
        <text>L-serine = pyruvate + NH4(+)</text>
        <dbReference type="Rhea" id="RHEA:19169"/>
        <dbReference type="ChEBI" id="CHEBI:15361"/>
        <dbReference type="ChEBI" id="CHEBI:28938"/>
        <dbReference type="ChEBI" id="CHEBI:33384"/>
        <dbReference type="EC" id="4.3.1.17"/>
    </reaction>
</comment>
<dbReference type="Proteomes" id="UP000318380">
    <property type="component" value="Unassembled WGS sequence"/>
</dbReference>
<evidence type="ECO:0000256" key="3">
    <source>
        <dbReference type="ARBA" id="ARBA00008636"/>
    </source>
</evidence>
<accession>A0A561BM29</accession>
<evidence type="ECO:0000256" key="7">
    <source>
        <dbReference type="ARBA" id="ARBA00022485"/>
    </source>
</evidence>
<dbReference type="EMBL" id="VIVK01000001">
    <property type="protein sequence ID" value="TWD79944.1"/>
    <property type="molecule type" value="Genomic_DNA"/>
</dbReference>
<evidence type="ECO:0000259" key="14">
    <source>
        <dbReference type="Pfam" id="PF03313"/>
    </source>
</evidence>
<comment type="cofactor">
    <cofactor evidence="1 13">
        <name>[4Fe-4S] cluster</name>
        <dbReference type="ChEBI" id="CHEBI:49883"/>
    </cofactor>
</comment>
<name>A0A561BM29_9ACTN</name>
<dbReference type="GO" id="GO:0006094">
    <property type="term" value="P:gluconeogenesis"/>
    <property type="evidence" value="ECO:0007669"/>
    <property type="project" value="UniProtKB-KW"/>
</dbReference>
<dbReference type="GO" id="GO:0003941">
    <property type="term" value="F:L-serine ammonia-lyase activity"/>
    <property type="evidence" value="ECO:0007669"/>
    <property type="project" value="UniProtKB-UniRule"/>
</dbReference>
<keyword evidence="9 13" id="KW-0408">Iron</keyword>
<reference evidence="16 17" key="1">
    <citation type="submission" date="2019-06" db="EMBL/GenBank/DDBJ databases">
        <title>Sequencing the genomes of 1000 actinobacteria strains.</title>
        <authorList>
            <person name="Klenk H.-P."/>
        </authorList>
    </citation>
    <scope>NUCLEOTIDE SEQUENCE [LARGE SCALE GENOMIC DNA]</scope>
    <source>
        <strain evidence="16 17">DSM 24683</strain>
    </source>
</reference>
<dbReference type="GO" id="GO:0046872">
    <property type="term" value="F:metal ion binding"/>
    <property type="evidence" value="ECO:0007669"/>
    <property type="project" value="UniProtKB-KW"/>
</dbReference>
<evidence type="ECO:0000313" key="16">
    <source>
        <dbReference type="EMBL" id="TWD79944.1"/>
    </source>
</evidence>
<evidence type="ECO:0000256" key="5">
    <source>
        <dbReference type="ARBA" id="ARBA00018995"/>
    </source>
</evidence>
<keyword evidence="11 13" id="KW-0456">Lyase</keyword>
<comment type="caution">
    <text evidence="16">The sequence shown here is derived from an EMBL/GenBank/DDBJ whole genome shotgun (WGS) entry which is preliminary data.</text>
</comment>
<dbReference type="EC" id="4.3.1.17" evidence="4 13"/>
<dbReference type="OrthoDB" id="9805537at2"/>
<dbReference type="PANTHER" id="PTHR30182:SF1">
    <property type="entry name" value="L-SERINE DEHYDRATASE 1"/>
    <property type="match status" value="1"/>
</dbReference>
<dbReference type="GO" id="GO:0051539">
    <property type="term" value="F:4 iron, 4 sulfur cluster binding"/>
    <property type="evidence" value="ECO:0007669"/>
    <property type="project" value="UniProtKB-UniRule"/>
</dbReference>
<evidence type="ECO:0000256" key="11">
    <source>
        <dbReference type="ARBA" id="ARBA00023239"/>
    </source>
</evidence>
<evidence type="ECO:0000256" key="1">
    <source>
        <dbReference type="ARBA" id="ARBA00001966"/>
    </source>
</evidence>
<evidence type="ECO:0000256" key="9">
    <source>
        <dbReference type="ARBA" id="ARBA00023004"/>
    </source>
</evidence>
<keyword evidence="10 13" id="KW-0411">Iron-sulfur</keyword>
<evidence type="ECO:0000313" key="17">
    <source>
        <dbReference type="Proteomes" id="UP000318380"/>
    </source>
</evidence>
<dbReference type="Pfam" id="PF03313">
    <property type="entry name" value="SDH_alpha"/>
    <property type="match status" value="1"/>
</dbReference>
<keyword evidence="7 13" id="KW-0004">4Fe-4S</keyword>
<protein>
    <recommendedName>
        <fullName evidence="5 13">L-serine dehydratase</fullName>
        <ecNumber evidence="4 13">4.3.1.17</ecNumber>
    </recommendedName>
</protein>
<feature type="domain" description="Serine dehydratase-like alpha subunit" evidence="14">
    <location>
        <begin position="188"/>
        <end position="451"/>
    </location>
</feature>
<dbReference type="Gene3D" id="3.30.1330.90">
    <property type="entry name" value="D-3-phosphoglycerate dehydrogenase, domain 3"/>
    <property type="match status" value="1"/>
</dbReference>
<dbReference type="InterPro" id="IPR051318">
    <property type="entry name" value="Fe-S_L-Ser"/>
</dbReference>
<dbReference type="RefSeq" id="WP_145803496.1">
    <property type="nucleotide sequence ID" value="NZ_VIVK01000001.1"/>
</dbReference>
<dbReference type="NCBIfam" id="TIGR00720">
    <property type="entry name" value="sda_mono"/>
    <property type="match status" value="1"/>
</dbReference>
<evidence type="ECO:0000256" key="8">
    <source>
        <dbReference type="ARBA" id="ARBA00022723"/>
    </source>
</evidence>
<comment type="similarity">
    <text evidence="3 13">Belongs to the iron-sulfur dependent L-serine dehydratase family.</text>
</comment>
<dbReference type="InterPro" id="IPR004644">
    <property type="entry name" value="Fe-S_L-Ser_mono"/>
</dbReference>